<dbReference type="EMBL" id="ML977005">
    <property type="protein sequence ID" value="KAF1953209.1"/>
    <property type="molecule type" value="Genomic_DNA"/>
</dbReference>
<gene>
    <name evidence="1" type="ORF">CC80DRAFT_537739</name>
</gene>
<dbReference type="AlphaFoldDB" id="A0A6A5TNA9"/>
<dbReference type="Proteomes" id="UP000800035">
    <property type="component" value="Unassembled WGS sequence"/>
</dbReference>
<proteinExistence type="predicted"/>
<protein>
    <submittedName>
        <fullName evidence="1">Uncharacterized protein</fullName>
    </submittedName>
</protein>
<name>A0A6A5TNA9_9PLEO</name>
<keyword evidence="2" id="KW-1185">Reference proteome</keyword>
<organism evidence="1 2">
    <name type="scientific">Byssothecium circinans</name>
    <dbReference type="NCBI Taxonomy" id="147558"/>
    <lineage>
        <taxon>Eukaryota</taxon>
        <taxon>Fungi</taxon>
        <taxon>Dikarya</taxon>
        <taxon>Ascomycota</taxon>
        <taxon>Pezizomycotina</taxon>
        <taxon>Dothideomycetes</taxon>
        <taxon>Pleosporomycetidae</taxon>
        <taxon>Pleosporales</taxon>
        <taxon>Massarineae</taxon>
        <taxon>Massarinaceae</taxon>
        <taxon>Byssothecium</taxon>
    </lineage>
</organism>
<accession>A0A6A5TNA9</accession>
<evidence type="ECO:0000313" key="2">
    <source>
        <dbReference type="Proteomes" id="UP000800035"/>
    </source>
</evidence>
<reference evidence="1" key="1">
    <citation type="journal article" date="2020" name="Stud. Mycol.">
        <title>101 Dothideomycetes genomes: a test case for predicting lifestyles and emergence of pathogens.</title>
        <authorList>
            <person name="Haridas S."/>
            <person name="Albert R."/>
            <person name="Binder M."/>
            <person name="Bloem J."/>
            <person name="Labutti K."/>
            <person name="Salamov A."/>
            <person name="Andreopoulos B."/>
            <person name="Baker S."/>
            <person name="Barry K."/>
            <person name="Bills G."/>
            <person name="Bluhm B."/>
            <person name="Cannon C."/>
            <person name="Castanera R."/>
            <person name="Culley D."/>
            <person name="Daum C."/>
            <person name="Ezra D."/>
            <person name="Gonzalez J."/>
            <person name="Henrissat B."/>
            <person name="Kuo A."/>
            <person name="Liang C."/>
            <person name="Lipzen A."/>
            <person name="Lutzoni F."/>
            <person name="Magnuson J."/>
            <person name="Mondo S."/>
            <person name="Nolan M."/>
            <person name="Ohm R."/>
            <person name="Pangilinan J."/>
            <person name="Park H.-J."/>
            <person name="Ramirez L."/>
            <person name="Alfaro M."/>
            <person name="Sun H."/>
            <person name="Tritt A."/>
            <person name="Yoshinaga Y."/>
            <person name="Zwiers L.-H."/>
            <person name="Turgeon B."/>
            <person name="Goodwin S."/>
            <person name="Spatafora J."/>
            <person name="Crous P."/>
            <person name="Grigoriev I."/>
        </authorList>
    </citation>
    <scope>NUCLEOTIDE SEQUENCE</scope>
    <source>
        <strain evidence="1">CBS 675.92</strain>
    </source>
</reference>
<sequence>MSNKFLNDAELNEHWDWYRDWCAHDDELPELDDEDYEMICNMIEELFQHIHHQEKAITRLEGEVMGSLGALKKDIAEFKSRDPKYAGTFACKNYYRADAFRAWVSALQTSSAFRRRSFLRYPIRLCLDDVLSAYYPRQPRLMGDNCFSLAVAGHNDRYGNGEDVHGKAWQGTMKGSATADTSGGRNDENKYRKALGVVEDHDVSLYSTTRRRSFRQA</sequence>
<evidence type="ECO:0000313" key="1">
    <source>
        <dbReference type="EMBL" id="KAF1953209.1"/>
    </source>
</evidence>